<gene>
    <name evidence="2" type="ORF">CK501_12735</name>
</gene>
<feature type="compositionally biased region" description="Basic residues" evidence="1">
    <location>
        <begin position="89"/>
        <end position="98"/>
    </location>
</feature>
<keyword evidence="3" id="KW-1185">Reference proteome</keyword>
<evidence type="ECO:0000256" key="1">
    <source>
        <dbReference type="SAM" id="MobiDB-lite"/>
    </source>
</evidence>
<organism evidence="2 3">
    <name type="scientific">Halovibrio salipaludis</name>
    <dbReference type="NCBI Taxonomy" id="2032626"/>
    <lineage>
        <taxon>Bacteria</taxon>
        <taxon>Pseudomonadati</taxon>
        <taxon>Pseudomonadota</taxon>
        <taxon>Gammaproteobacteria</taxon>
        <taxon>Oceanospirillales</taxon>
        <taxon>Halomonadaceae</taxon>
        <taxon>Halovibrio</taxon>
    </lineage>
</organism>
<dbReference type="RefSeq" id="WP_095618123.1">
    <property type="nucleotide sequence ID" value="NZ_NSKD01000006.1"/>
</dbReference>
<dbReference type="Proteomes" id="UP000218896">
    <property type="component" value="Unassembled WGS sequence"/>
</dbReference>
<accession>A0A2A2F2J2</accession>
<proteinExistence type="predicted"/>
<name>A0A2A2F2J2_9GAMM</name>
<dbReference type="OrthoDB" id="6182792at2"/>
<protein>
    <submittedName>
        <fullName evidence="2">Uncharacterized protein</fullName>
    </submittedName>
</protein>
<feature type="region of interest" description="Disordered" evidence="1">
    <location>
        <begin position="62"/>
        <end position="104"/>
    </location>
</feature>
<reference evidence="2 3" key="1">
    <citation type="submission" date="2017-08" db="EMBL/GenBank/DDBJ databases">
        <title>Halovibrio sewagensis sp. nov., isolated from wastewater of high salinity.</title>
        <authorList>
            <person name="Dong X."/>
            <person name="Zhang G."/>
        </authorList>
    </citation>
    <scope>NUCLEOTIDE SEQUENCE [LARGE SCALE GENOMIC DNA]</scope>
    <source>
        <strain evidence="2 3">YL5-2</strain>
    </source>
</reference>
<evidence type="ECO:0000313" key="3">
    <source>
        <dbReference type="Proteomes" id="UP000218896"/>
    </source>
</evidence>
<sequence length="104" mass="11567">MDDWQIDVESQKARHSSGLELTFEGRPRTKHFSGSPSRVPDGMQSLELVRLIREGYQAFEAAWPEEGGGPHVAQATGKPQQEEGSGVKVSHRRRRKLSRSNSPG</sequence>
<feature type="region of interest" description="Disordered" evidence="1">
    <location>
        <begin position="1"/>
        <end position="41"/>
    </location>
</feature>
<evidence type="ECO:0000313" key="2">
    <source>
        <dbReference type="EMBL" id="PAU79666.1"/>
    </source>
</evidence>
<dbReference type="EMBL" id="NSKD01000006">
    <property type="protein sequence ID" value="PAU79666.1"/>
    <property type="molecule type" value="Genomic_DNA"/>
</dbReference>
<dbReference type="AlphaFoldDB" id="A0A2A2F2J2"/>
<comment type="caution">
    <text evidence="2">The sequence shown here is derived from an EMBL/GenBank/DDBJ whole genome shotgun (WGS) entry which is preliminary data.</text>
</comment>